<name>A0AAW8DEU4_9MICC</name>
<sequence length="153" mass="16952">MSVPVNVQTVRPRMLAAVRREVFPGEVGSAWGPAVALVWDFIRSQPGLWTDGQNVFVYHHPNTPDAPLLCEFGVEVTRTFEPAGEVHATETPAGQAAVAVHRGPYHRMDEAYKTIEEWMAANHRESAGHSWEIYGDPTPDPADTETTIVHLLK</sequence>
<evidence type="ECO:0000313" key="2">
    <source>
        <dbReference type="EMBL" id="MDP9904407.1"/>
    </source>
</evidence>
<feature type="domain" description="AraC effector-binding" evidence="1">
    <location>
        <begin position="3"/>
        <end position="153"/>
    </location>
</feature>
<accession>A0AAW8DEU4</accession>
<dbReference type="InterPro" id="IPR010499">
    <property type="entry name" value="AraC_E-bd"/>
</dbReference>
<gene>
    <name evidence="2" type="ORF">J2S90_001353</name>
</gene>
<dbReference type="InterPro" id="IPR011256">
    <property type="entry name" value="Reg_factor_effector_dom_sf"/>
</dbReference>
<dbReference type="Pfam" id="PF06445">
    <property type="entry name" value="GyrI-like"/>
    <property type="match status" value="1"/>
</dbReference>
<protein>
    <recommendedName>
        <fullName evidence="1">AraC effector-binding domain-containing protein</fullName>
    </recommendedName>
</protein>
<dbReference type="Proteomes" id="UP001242995">
    <property type="component" value="Unassembled WGS sequence"/>
</dbReference>
<proteinExistence type="predicted"/>
<dbReference type="SUPFAM" id="SSF55136">
    <property type="entry name" value="Probable bacterial effector-binding domain"/>
    <property type="match status" value="1"/>
</dbReference>
<dbReference type="Gene3D" id="3.20.80.10">
    <property type="entry name" value="Regulatory factor, effector binding domain"/>
    <property type="match status" value="1"/>
</dbReference>
<evidence type="ECO:0000313" key="3">
    <source>
        <dbReference type="Proteomes" id="UP001242995"/>
    </source>
</evidence>
<dbReference type="SMART" id="SM00871">
    <property type="entry name" value="AraC_E_bind"/>
    <property type="match status" value="1"/>
</dbReference>
<dbReference type="InterPro" id="IPR029442">
    <property type="entry name" value="GyrI-like"/>
</dbReference>
<comment type="caution">
    <text evidence="2">The sequence shown here is derived from an EMBL/GenBank/DDBJ whole genome shotgun (WGS) entry which is preliminary data.</text>
</comment>
<reference evidence="2" key="1">
    <citation type="submission" date="2023-07" db="EMBL/GenBank/DDBJ databases">
        <title>Sorghum-associated microbial communities from plants grown in Nebraska, USA.</title>
        <authorList>
            <person name="Schachtman D."/>
        </authorList>
    </citation>
    <scope>NUCLEOTIDE SEQUENCE</scope>
    <source>
        <strain evidence="2">DS1006</strain>
    </source>
</reference>
<dbReference type="EMBL" id="JAUSRG010000002">
    <property type="protein sequence ID" value="MDP9904407.1"/>
    <property type="molecule type" value="Genomic_DNA"/>
</dbReference>
<organism evidence="2 3">
    <name type="scientific">Arthrobacter bambusae</name>
    <dbReference type="NCBI Taxonomy" id="1338426"/>
    <lineage>
        <taxon>Bacteria</taxon>
        <taxon>Bacillati</taxon>
        <taxon>Actinomycetota</taxon>
        <taxon>Actinomycetes</taxon>
        <taxon>Micrococcales</taxon>
        <taxon>Micrococcaceae</taxon>
        <taxon>Arthrobacter</taxon>
    </lineage>
</organism>
<dbReference type="RefSeq" id="WP_084784507.1">
    <property type="nucleotide sequence ID" value="NZ_JAUSRG010000002.1"/>
</dbReference>
<dbReference type="AlphaFoldDB" id="A0AAW8DEU4"/>
<evidence type="ECO:0000259" key="1">
    <source>
        <dbReference type="SMART" id="SM00871"/>
    </source>
</evidence>